<evidence type="ECO:0000313" key="3">
    <source>
        <dbReference type="Proteomes" id="UP000003240"/>
    </source>
</evidence>
<dbReference type="InterPro" id="IPR020899">
    <property type="entry name" value="Arg_repress_C"/>
</dbReference>
<keyword evidence="3" id="KW-1185">Reference proteome</keyword>
<evidence type="ECO:0000259" key="1">
    <source>
        <dbReference type="Pfam" id="PF02863"/>
    </source>
</evidence>
<evidence type="ECO:0000313" key="2">
    <source>
        <dbReference type="EMBL" id="EGO65667.1"/>
    </source>
</evidence>
<dbReference type="Gene3D" id="3.30.1360.40">
    <property type="match status" value="1"/>
</dbReference>
<dbReference type="InterPro" id="IPR036251">
    <property type="entry name" value="Arg_repress_C_sf"/>
</dbReference>
<dbReference type="Proteomes" id="UP000003240">
    <property type="component" value="Unassembled WGS sequence"/>
</dbReference>
<dbReference type="RefSeq" id="WP_004092031.1">
    <property type="nucleotide sequence ID" value="NZ_AFGF01000015.1"/>
</dbReference>
<proteinExistence type="predicted"/>
<comment type="caution">
    <text evidence="2">The sequence shown here is derived from an EMBL/GenBank/DDBJ whole genome shotgun (WGS) entry which is preliminary data.</text>
</comment>
<dbReference type="GO" id="GO:0034618">
    <property type="term" value="F:arginine binding"/>
    <property type="evidence" value="ECO:0007669"/>
    <property type="project" value="InterPro"/>
</dbReference>
<dbReference type="EMBL" id="AFGF01000015">
    <property type="protein sequence ID" value="EGO65667.1"/>
    <property type="molecule type" value="Genomic_DNA"/>
</dbReference>
<name>F7NE12_9FIRM</name>
<dbReference type="AlphaFoldDB" id="F7NE12"/>
<protein>
    <recommendedName>
        <fullName evidence="1">Arginine repressor C-terminal domain-containing protein</fullName>
    </recommendedName>
</protein>
<reference evidence="2 3" key="1">
    <citation type="journal article" date="2011" name="EMBO J.">
        <title>Structural diversity of bacterial flagellar motors.</title>
        <authorList>
            <person name="Chen S."/>
            <person name="Beeby M."/>
            <person name="Murphy G.E."/>
            <person name="Leadbetter J.R."/>
            <person name="Hendrixson D.R."/>
            <person name="Briegel A."/>
            <person name="Li Z."/>
            <person name="Shi J."/>
            <person name="Tocheva E.I."/>
            <person name="Muller A."/>
            <person name="Dobro M.J."/>
            <person name="Jensen G.J."/>
        </authorList>
    </citation>
    <scope>NUCLEOTIDE SEQUENCE [LARGE SCALE GENOMIC DNA]</scope>
    <source>
        <strain evidence="2 3">DSM 6540</strain>
    </source>
</reference>
<dbReference type="Pfam" id="PF02863">
    <property type="entry name" value="Arg_repressor_C"/>
    <property type="match status" value="1"/>
</dbReference>
<gene>
    <name evidence="2" type="ORF">ALO_01374</name>
</gene>
<dbReference type="STRING" id="1009370.ALO_01374"/>
<feature type="domain" description="Arginine repressor C-terminal" evidence="1">
    <location>
        <begin position="2"/>
        <end position="60"/>
    </location>
</feature>
<dbReference type="GO" id="GO:0051259">
    <property type="term" value="P:protein complex oligomerization"/>
    <property type="evidence" value="ECO:0007669"/>
    <property type="project" value="InterPro"/>
</dbReference>
<accession>F7NE12</accession>
<organism evidence="2 3">
    <name type="scientific">Acetonema longum DSM 6540</name>
    <dbReference type="NCBI Taxonomy" id="1009370"/>
    <lineage>
        <taxon>Bacteria</taxon>
        <taxon>Bacillati</taxon>
        <taxon>Bacillota</taxon>
        <taxon>Negativicutes</taxon>
        <taxon>Acetonemataceae</taxon>
        <taxon>Acetonema</taxon>
    </lineage>
</organism>
<dbReference type="SUPFAM" id="SSF55252">
    <property type="entry name" value="C-terminal domain of arginine repressor"/>
    <property type="match status" value="1"/>
</dbReference>
<sequence>MSADCSGTVATLRVRAGMAGAVARRIRAAGDPAILGVIADRHTVLAVVRPAEAERVMDWLRCLWG</sequence>